<dbReference type="InterPro" id="IPR020578">
    <property type="entry name" value="Aminotrans_V_PyrdxlP_BS"/>
</dbReference>
<dbReference type="InterPro" id="IPR015421">
    <property type="entry name" value="PyrdxlP-dep_Trfase_major"/>
</dbReference>
<dbReference type="GO" id="GO:0031071">
    <property type="term" value="F:cysteine desulfurase activity"/>
    <property type="evidence" value="ECO:0007669"/>
    <property type="project" value="UniProtKB-EC"/>
</dbReference>
<feature type="domain" description="Aminotransferase class V" evidence="9">
    <location>
        <begin position="9"/>
        <end position="380"/>
    </location>
</feature>
<organism evidence="10 11">
    <name type="scientific">Blastopirellula sediminis</name>
    <dbReference type="NCBI Taxonomy" id="2894196"/>
    <lineage>
        <taxon>Bacteria</taxon>
        <taxon>Pseudomonadati</taxon>
        <taxon>Planctomycetota</taxon>
        <taxon>Planctomycetia</taxon>
        <taxon>Pirellulales</taxon>
        <taxon>Pirellulaceae</taxon>
        <taxon>Blastopirellula</taxon>
    </lineage>
</organism>
<dbReference type="RefSeq" id="WP_230217602.1">
    <property type="nucleotide sequence ID" value="NZ_JAJKFT010000004.1"/>
</dbReference>
<dbReference type="PROSITE" id="PS00595">
    <property type="entry name" value="AA_TRANSFER_CLASS_5"/>
    <property type="match status" value="1"/>
</dbReference>
<dbReference type="PANTHER" id="PTHR43586:SF4">
    <property type="entry name" value="ISOPENICILLIN N EPIMERASE"/>
    <property type="match status" value="1"/>
</dbReference>
<dbReference type="GO" id="GO:0030170">
    <property type="term" value="F:pyridoxal phosphate binding"/>
    <property type="evidence" value="ECO:0007669"/>
    <property type="project" value="InterPro"/>
</dbReference>
<accession>A0A9X1MJN6</accession>
<evidence type="ECO:0000256" key="1">
    <source>
        <dbReference type="ARBA" id="ARBA00001933"/>
    </source>
</evidence>
<dbReference type="PIRSF" id="PIRSF005572">
    <property type="entry name" value="NifS"/>
    <property type="match status" value="1"/>
</dbReference>
<dbReference type="EMBL" id="JAJKFT010000004">
    <property type="protein sequence ID" value="MCC9628383.1"/>
    <property type="molecule type" value="Genomic_DNA"/>
</dbReference>
<dbReference type="EC" id="2.8.1.7" evidence="3"/>
<dbReference type="InterPro" id="IPR000192">
    <property type="entry name" value="Aminotrans_V_dom"/>
</dbReference>
<evidence type="ECO:0000256" key="3">
    <source>
        <dbReference type="ARBA" id="ARBA00012239"/>
    </source>
</evidence>
<dbReference type="SUPFAM" id="SSF53383">
    <property type="entry name" value="PLP-dependent transferases"/>
    <property type="match status" value="1"/>
</dbReference>
<evidence type="ECO:0000256" key="7">
    <source>
        <dbReference type="RuleBase" id="RU004504"/>
    </source>
</evidence>
<keyword evidence="4" id="KW-0808">Transferase</keyword>
<feature type="region of interest" description="Disordered" evidence="8">
    <location>
        <begin position="228"/>
        <end position="256"/>
    </location>
</feature>
<comment type="cofactor">
    <cofactor evidence="1 7">
        <name>pyridoxal 5'-phosphate</name>
        <dbReference type="ChEBI" id="CHEBI:597326"/>
    </cofactor>
</comment>
<dbReference type="InterPro" id="IPR010969">
    <property type="entry name" value="Cys_dSase-rel_unknwn_funct"/>
</dbReference>
<dbReference type="PANTHER" id="PTHR43586">
    <property type="entry name" value="CYSTEINE DESULFURASE"/>
    <property type="match status" value="1"/>
</dbReference>
<sequence>MNVEGQQRIYLDNAATSWPKPPGVVDAMRRHLEKIGAPAGRSGYHEAAVVERAVTETRRQLAYLLGVREADRVIFTFNGTDSLNTVMHGFLREGDHVVATTLEHNSVLRPLNYLESHRGIEVRHVAADEQGIVTPQSIEEALTHRTRLITISHASNVTGAIQPIEEITEMAHRRGIRVLVDGAQAAGHIPVRMDDSGVDFYACSGHKGLLGPLGVGVLYLAPGAEEETESFRQGGTGTLSQSPQQPDTLPDKYESGNPNVTAILGLQAAVEFLRDKTVSAVERQIRERTAHLLEGLAGMPQIEVYGPLSAASRVGVVSLNVPGFDPHELASFLDSAHHIQVRAGLHCSPLMHQQLGTSDRGGAVRFSVGAFTTAAEIEKVLSALSTLVHH</sequence>
<gene>
    <name evidence="10" type="ORF">LOC68_08250</name>
</gene>
<dbReference type="Pfam" id="PF00266">
    <property type="entry name" value="Aminotran_5"/>
    <property type="match status" value="1"/>
</dbReference>
<evidence type="ECO:0000256" key="5">
    <source>
        <dbReference type="ARBA" id="ARBA00022898"/>
    </source>
</evidence>
<dbReference type="InterPro" id="IPR010970">
    <property type="entry name" value="Cys_dSase_SufS"/>
</dbReference>
<reference evidence="10" key="1">
    <citation type="submission" date="2021-11" db="EMBL/GenBank/DDBJ databases">
        <title>Genome sequence.</title>
        <authorList>
            <person name="Sun Q."/>
        </authorList>
    </citation>
    <scope>NUCLEOTIDE SEQUENCE</scope>
    <source>
        <strain evidence="10">JC732</strain>
    </source>
</reference>
<proteinExistence type="inferred from homology"/>
<evidence type="ECO:0000256" key="8">
    <source>
        <dbReference type="SAM" id="MobiDB-lite"/>
    </source>
</evidence>
<evidence type="ECO:0000313" key="10">
    <source>
        <dbReference type="EMBL" id="MCC9628383.1"/>
    </source>
</evidence>
<name>A0A9X1MJN6_9BACT</name>
<protein>
    <recommendedName>
        <fullName evidence="3">cysteine desulfurase</fullName>
        <ecNumber evidence="3">2.8.1.7</ecNumber>
    </recommendedName>
</protein>
<feature type="compositionally biased region" description="Polar residues" evidence="8">
    <location>
        <begin position="238"/>
        <end position="247"/>
    </location>
</feature>
<dbReference type="NCBIfam" id="TIGR01977">
    <property type="entry name" value="am_tr_V_EF2568"/>
    <property type="match status" value="1"/>
</dbReference>
<dbReference type="InterPro" id="IPR015424">
    <property type="entry name" value="PyrdxlP-dep_Trfase"/>
</dbReference>
<keyword evidence="11" id="KW-1185">Reference proteome</keyword>
<evidence type="ECO:0000256" key="6">
    <source>
        <dbReference type="ARBA" id="ARBA00050776"/>
    </source>
</evidence>
<dbReference type="CDD" id="cd06453">
    <property type="entry name" value="SufS_like"/>
    <property type="match status" value="1"/>
</dbReference>
<keyword evidence="5" id="KW-0663">Pyridoxal phosphate</keyword>
<dbReference type="InterPro" id="IPR016454">
    <property type="entry name" value="Cysteine_dSase"/>
</dbReference>
<comment type="similarity">
    <text evidence="2">Belongs to the class-V pyridoxal-phosphate-dependent aminotransferase family. Csd subfamily.</text>
</comment>
<dbReference type="Gene3D" id="3.90.1150.10">
    <property type="entry name" value="Aspartate Aminotransferase, domain 1"/>
    <property type="match status" value="1"/>
</dbReference>
<dbReference type="Gene3D" id="3.40.640.10">
    <property type="entry name" value="Type I PLP-dependent aspartate aminotransferase-like (Major domain)"/>
    <property type="match status" value="1"/>
</dbReference>
<evidence type="ECO:0000256" key="2">
    <source>
        <dbReference type="ARBA" id="ARBA00010447"/>
    </source>
</evidence>
<evidence type="ECO:0000313" key="11">
    <source>
        <dbReference type="Proteomes" id="UP001139103"/>
    </source>
</evidence>
<dbReference type="AlphaFoldDB" id="A0A9X1MJN6"/>
<comment type="caution">
    <text evidence="10">The sequence shown here is derived from an EMBL/GenBank/DDBJ whole genome shotgun (WGS) entry which is preliminary data.</text>
</comment>
<dbReference type="Proteomes" id="UP001139103">
    <property type="component" value="Unassembled WGS sequence"/>
</dbReference>
<dbReference type="InterPro" id="IPR015422">
    <property type="entry name" value="PyrdxlP-dep_Trfase_small"/>
</dbReference>
<evidence type="ECO:0000256" key="4">
    <source>
        <dbReference type="ARBA" id="ARBA00022679"/>
    </source>
</evidence>
<comment type="catalytic activity">
    <reaction evidence="6">
        <text>(sulfur carrier)-H + L-cysteine = (sulfur carrier)-SH + L-alanine</text>
        <dbReference type="Rhea" id="RHEA:43892"/>
        <dbReference type="Rhea" id="RHEA-COMP:14737"/>
        <dbReference type="Rhea" id="RHEA-COMP:14739"/>
        <dbReference type="ChEBI" id="CHEBI:29917"/>
        <dbReference type="ChEBI" id="CHEBI:35235"/>
        <dbReference type="ChEBI" id="CHEBI:57972"/>
        <dbReference type="ChEBI" id="CHEBI:64428"/>
        <dbReference type="EC" id="2.8.1.7"/>
    </reaction>
</comment>
<evidence type="ECO:0000259" key="9">
    <source>
        <dbReference type="Pfam" id="PF00266"/>
    </source>
</evidence>
<dbReference type="GO" id="GO:0006534">
    <property type="term" value="P:cysteine metabolic process"/>
    <property type="evidence" value="ECO:0007669"/>
    <property type="project" value="InterPro"/>
</dbReference>